<evidence type="ECO:0000256" key="1">
    <source>
        <dbReference type="SAM" id="MobiDB-lite"/>
    </source>
</evidence>
<evidence type="ECO:0000313" key="2">
    <source>
        <dbReference type="EMBL" id="JAO06533.1"/>
    </source>
</evidence>
<name>A0A0S7EPK8_9TELE</name>
<dbReference type="AlphaFoldDB" id="A0A0S7EPK8"/>
<gene>
    <name evidence="2" type="primary">PPUP7712</name>
</gene>
<feature type="compositionally biased region" description="Polar residues" evidence="1">
    <location>
        <begin position="65"/>
        <end position="82"/>
    </location>
</feature>
<sequence>QDSGEPDWTKEILACWTRETPKSCRSSGLPNPDAGAAEVLVVLQNSVQLFYESIRTKPNLETRSRASQGPTRLSEQNPNQLDPFSHSGPVPRRNRLETQPVLLRGSRVDAELSRAASPGQRWSFR</sequence>
<protein>
    <submittedName>
        <fullName evidence="2">PPUP7712</fullName>
    </submittedName>
</protein>
<proteinExistence type="predicted"/>
<dbReference type="EMBL" id="GBYX01475142">
    <property type="protein sequence ID" value="JAO06533.1"/>
    <property type="molecule type" value="Transcribed_RNA"/>
</dbReference>
<reference evidence="2" key="1">
    <citation type="submission" date="2014-12" db="EMBL/GenBank/DDBJ databases">
        <title>Parallel Evolution in Life History Adaptation Evident in the Tissue-Specific Poeciliopsis prolifica transcriptome.</title>
        <authorList>
            <person name="Jue N.K."/>
            <person name="Foley R.J."/>
            <person name="Obergfell C."/>
            <person name="Reznick D.N."/>
            <person name="O'Neill R.J."/>
            <person name="O'Neill M.J."/>
        </authorList>
    </citation>
    <scope>NUCLEOTIDE SEQUENCE</scope>
</reference>
<organism evidence="2">
    <name type="scientific">Poeciliopsis prolifica</name>
    <name type="common">blackstripe livebearer</name>
    <dbReference type="NCBI Taxonomy" id="188132"/>
    <lineage>
        <taxon>Eukaryota</taxon>
        <taxon>Metazoa</taxon>
        <taxon>Chordata</taxon>
        <taxon>Craniata</taxon>
        <taxon>Vertebrata</taxon>
        <taxon>Euteleostomi</taxon>
        <taxon>Actinopterygii</taxon>
        <taxon>Neopterygii</taxon>
        <taxon>Teleostei</taxon>
        <taxon>Neoteleostei</taxon>
        <taxon>Acanthomorphata</taxon>
        <taxon>Ovalentaria</taxon>
        <taxon>Atherinomorphae</taxon>
        <taxon>Cyprinodontiformes</taxon>
        <taxon>Poeciliidae</taxon>
        <taxon>Poeciliinae</taxon>
        <taxon>Poeciliopsis</taxon>
    </lineage>
</organism>
<feature type="region of interest" description="Disordered" evidence="1">
    <location>
        <begin position="58"/>
        <end position="125"/>
    </location>
</feature>
<feature type="non-terminal residue" evidence="2">
    <location>
        <position position="1"/>
    </location>
</feature>
<accession>A0A0S7EPK8</accession>
<feature type="non-terminal residue" evidence="2">
    <location>
        <position position="125"/>
    </location>
</feature>